<comment type="caution">
    <text evidence="2">The sequence shown here is derived from an EMBL/GenBank/DDBJ whole genome shotgun (WGS) entry which is preliminary data.</text>
</comment>
<dbReference type="EMBL" id="CAJVPD010000155">
    <property type="protein sequence ID" value="CAG8358514.1"/>
    <property type="molecule type" value="Genomic_DNA"/>
</dbReference>
<dbReference type="OrthoDB" id="2560628at2759"/>
<sequence length="252" mass="27785">MSFFLKLRFPVDQNATPFRLTFTGNASITIDRGTITFVSPGQHTPAAPTLTPGPQATRATPLTTASAVGSQVNPQVEMTARQKFVHELVDYIGASDHATLTKEIWDKALEDWYYGTMPARPNDPSRPSHGSNNSGHVVRNTLPTQHTDSSHGAEGVINRGHVVRNTLPAQHTDSSHRAEDSKKRRLSEPDTRSANPKNPSHACEGATKRVCYQSVTIENQEDTSDDDYFTEDDSYTEDNDVNELEHVDLTEG</sequence>
<dbReference type="AlphaFoldDB" id="A0A9W4IXA1"/>
<organism evidence="2 3">
    <name type="scientific">Penicillium salamii</name>
    <dbReference type="NCBI Taxonomy" id="1612424"/>
    <lineage>
        <taxon>Eukaryota</taxon>
        <taxon>Fungi</taxon>
        <taxon>Dikarya</taxon>
        <taxon>Ascomycota</taxon>
        <taxon>Pezizomycotina</taxon>
        <taxon>Eurotiomycetes</taxon>
        <taxon>Eurotiomycetidae</taxon>
        <taxon>Eurotiales</taxon>
        <taxon>Aspergillaceae</taxon>
        <taxon>Penicillium</taxon>
    </lineage>
</organism>
<feature type="compositionally biased region" description="Basic and acidic residues" evidence="1">
    <location>
        <begin position="173"/>
        <end position="191"/>
    </location>
</feature>
<feature type="region of interest" description="Disordered" evidence="1">
    <location>
        <begin position="168"/>
        <end position="252"/>
    </location>
</feature>
<name>A0A9W4IXA1_9EURO</name>
<evidence type="ECO:0000313" key="3">
    <source>
        <dbReference type="Proteomes" id="UP001152592"/>
    </source>
</evidence>
<reference evidence="2" key="1">
    <citation type="submission" date="2021-07" db="EMBL/GenBank/DDBJ databases">
        <authorList>
            <person name="Branca A.L. A."/>
        </authorList>
    </citation>
    <scope>NUCLEOTIDE SEQUENCE</scope>
</reference>
<gene>
    <name evidence="2" type="ORF">PSALAMII_LOCUS3431</name>
</gene>
<accession>A0A9W4IXA1</accession>
<evidence type="ECO:0000313" key="2">
    <source>
        <dbReference type="EMBL" id="CAG8358514.1"/>
    </source>
</evidence>
<feature type="region of interest" description="Disordered" evidence="1">
    <location>
        <begin position="120"/>
        <end position="156"/>
    </location>
</feature>
<dbReference type="Proteomes" id="UP001152592">
    <property type="component" value="Unassembled WGS sequence"/>
</dbReference>
<proteinExistence type="predicted"/>
<feature type="compositionally biased region" description="Acidic residues" evidence="1">
    <location>
        <begin position="219"/>
        <end position="242"/>
    </location>
</feature>
<evidence type="ECO:0000256" key="1">
    <source>
        <dbReference type="SAM" id="MobiDB-lite"/>
    </source>
</evidence>
<protein>
    <submittedName>
        <fullName evidence="2">Uncharacterized protein</fullName>
    </submittedName>
</protein>
<feature type="compositionally biased region" description="Basic and acidic residues" evidence="1">
    <location>
        <begin position="243"/>
        <end position="252"/>
    </location>
</feature>
<feature type="compositionally biased region" description="Polar residues" evidence="1">
    <location>
        <begin position="128"/>
        <end position="147"/>
    </location>
</feature>